<dbReference type="PROSITE" id="PS51460">
    <property type="entry name" value="GAR"/>
    <property type="match status" value="1"/>
</dbReference>
<dbReference type="PROSITE" id="PS50021">
    <property type="entry name" value="CH"/>
    <property type="match status" value="2"/>
</dbReference>
<dbReference type="FunFam" id="1.20.58.60:FF:000039">
    <property type="entry name" value="Short stop, isoform N"/>
    <property type="match status" value="1"/>
</dbReference>
<accession>A0A7R8WG87</accession>
<feature type="compositionally biased region" description="Basic and acidic residues" evidence="11">
    <location>
        <begin position="4558"/>
        <end position="4568"/>
    </location>
</feature>
<dbReference type="GO" id="GO:0005509">
    <property type="term" value="F:calcium ion binding"/>
    <property type="evidence" value="ECO:0007669"/>
    <property type="project" value="InterPro"/>
</dbReference>
<dbReference type="Gene3D" id="3.30.920.20">
    <property type="entry name" value="Gas2-like domain"/>
    <property type="match status" value="1"/>
</dbReference>
<keyword evidence="7" id="KW-0106">Calcium</keyword>
<dbReference type="Pfam" id="PF17902">
    <property type="entry name" value="SH3_10"/>
    <property type="match status" value="1"/>
</dbReference>
<keyword evidence="5" id="KW-0493">Microtubule</keyword>
<dbReference type="FunFam" id="1.20.58.60:FF:000001">
    <property type="entry name" value="Microtubule-actin cross-linking factor 1"/>
    <property type="match status" value="4"/>
</dbReference>
<dbReference type="SMART" id="SM00054">
    <property type="entry name" value="EFh"/>
    <property type="match status" value="2"/>
</dbReference>
<dbReference type="GO" id="GO:0005198">
    <property type="term" value="F:structural molecule activity"/>
    <property type="evidence" value="ECO:0007669"/>
    <property type="project" value="TreeGrafter"/>
</dbReference>
<dbReference type="SUPFAM" id="SSF143575">
    <property type="entry name" value="GAS2 domain-like"/>
    <property type="match status" value="1"/>
</dbReference>
<dbReference type="PANTHER" id="PTHR23169:SF23">
    <property type="entry name" value="SHORT STOP, ISOFORM H"/>
    <property type="match status" value="1"/>
</dbReference>
<dbReference type="PANTHER" id="PTHR23169">
    <property type="entry name" value="ENVOPLAKIN"/>
    <property type="match status" value="1"/>
</dbReference>
<dbReference type="Gene3D" id="1.10.418.10">
    <property type="entry name" value="Calponin-like domain"/>
    <property type="match status" value="2"/>
</dbReference>
<dbReference type="CDD" id="cd21189">
    <property type="entry name" value="CH_PLEC-like_rpt2"/>
    <property type="match status" value="1"/>
</dbReference>
<dbReference type="SUPFAM" id="SSF47473">
    <property type="entry name" value="EF-hand"/>
    <property type="match status" value="1"/>
</dbReference>
<dbReference type="InterPro" id="IPR002017">
    <property type="entry name" value="Spectrin_repeat"/>
</dbReference>
<keyword evidence="3" id="KW-0963">Cytoplasm</keyword>
<dbReference type="GO" id="GO:0042060">
    <property type="term" value="P:wound healing"/>
    <property type="evidence" value="ECO:0007669"/>
    <property type="project" value="TreeGrafter"/>
</dbReference>
<dbReference type="SMART" id="SM00243">
    <property type="entry name" value="GAS2"/>
    <property type="match status" value="1"/>
</dbReference>
<dbReference type="PROSITE" id="PS00018">
    <property type="entry name" value="EF_HAND_1"/>
    <property type="match status" value="1"/>
</dbReference>
<dbReference type="InterPro" id="IPR001715">
    <property type="entry name" value="CH_dom"/>
</dbReference>
<dbReference type="Pfam" id="PF21020">
    <property type="entry name" value="Spectrin_4"/>
    <property type="match status" value="1"/>
</dbReference>
<dbReference type="FunFam" id="1.10.418.10:FF:000022">
    <property type="entry name" value="Short stop, isoform K"/>
    <property type="match status" value="1"/>
</dbReference>
<dbReference type="GO" id="GO:0005874">
    <property type="term" value="C:microtubule"/>
    <property type="evidence" value="ECO:0007669"/>
    <property type="project" value="UniProtKB-KW"/>
</dbReference>
<gene>
    <name evidence="12" type="ORF">CTOB1V02_LOCUS6237</name>
</gene>
<dbReference type="FunFam" id="1.10.418.10:FF:000048">
    <property type="entry name" value="Short stop, isoform B"/>
    <property type="match status" value="1"/>
</dbReference>
<keyword evidence="4" id="KW-0597">Phosphoprotein</keyword>
<dbReference type="Gene3D" id="1.10.238.10">
    <property type="entry name" value="EF-hand"/>
    <property type="match status" value="1"/>
</dbReference>
<dbReference type="GO" id="GO:0005886">
    <property type="term" value="C:plasma membrane"/>
    <property type="evidence" value="ECO:0007669"/>
    <property type="project" value="UniProtKB-SubCell"/>
</dbReference>
<feature type="coiled-coil region" evidence="10">
    <location>
        <begin position="387"/>
        <end position="447"/>
    </location>
</feature>
<organism evidence="12">
    <name type="scientific">Cyprideis torosa</name>
    <dbReference type="NCBI Taxonomy" id="163714"/>
    <lineage>
        <taxon>Eukaryota</taxon>
        <taxon>Metazoa</taxon>
        <taxon>Ecdysozoa</taxon>
        <taxon>Arthropoda</taxon>
        <taxon>Crustacea</taxon>
        <taxon>Oligostraca</taxon>
        <taxon>Ostracoda</taxon>
        <taxon>Podocopa</taxon>
        <taxon>Podocopida</taxon>
        <taxon>Cytherocopina</taxon>
        <taxon>Cytheroidea</taxon>
        <taxon>Cytherideidae</taxon>
        <taxon>Cyprideis</taxon>
    </lineage>
</organism>
<evidence type="ECO:0000256" key="5">
    <source>
        <dbReference type="ARBA" id="ARBA00022701"/>
    </source>
</evidence>
<dbReference type="SMART" id="SM00150">
    <property type="entry name" value="SPEC"/>
    <property type="match status" value="35"/>
</dbReference>
<dbReference type="InterPro" id="IPR002048">
    <property type="entry name" value="EF_hand_dom"/>
</dbReference>
<dbReference type="InterPro" id="IPR043197">
    <property type="entry name" value="Plakin"/>
</dbReference>
<dbReference type="InterPro" id="IPR003108">
    <property type="entry name" value="GAR_dom"/>
</dbReference>
<dbReference type="InterPro" id="IPR036872">
    <property type="entry name" value="CH_dom_sf"/>
</dbReference>
<proteinExistence type="predicted"/>
<evidence type="ECO:0000256" key="8">
    <source>
        <dbReference type="ARBA" id="ARBA00023203"/>
    </source>
</evidence>
<dbReference type="CDD" id="cd21188">
    <property type="entry name" value="CH_PLEC-like_rpt1"/>
    <property type="match status" value="1"/>
</dbReference>
<dbReference type="SUPFAM" id="SSF46966">
    <property type="entry name" value="Spectrin repeat"/>
    <property type="match status" value="29"/>
</dbReference>
<feature type="coiled-coil region" evidence="10">
    <location>
        <begin position="934"/>
        <end position="982"/>
    </location>
</feature>
<evidence type="ECO:0000256" key="6">
    <source>
        <dbReference type="ARBA" id="ARBA00022737"/>
    </source>
</evidence>
<keyword evidence="2" id="KW-0728">SH3 domain</keyword>
<keyword evidence="8" id="KW-0009">Actin-binding</keyword>
<dbReference type="Pfam" id="PF21019">
    <property type="entry name" value="Spectrin_3"/>
    <property type="match status" value="1"/>
</dbReference>
<feature type="coiled-coil region" evidence="10">
    <location>
        <begin position="3414"/>
        <end position="3469"/>
    </location>
</feature>
<evidence type="ECO:0000256" key="9">
    <source>
        <dbReference type="ARBA" id="ARBA00023212"/>
    </source>
</evidence>
<dbReference type="EMBL" id="OB661498">
    <property type="protein sequence ID" value="CAD7228351.1"/>
    <property type="molecule type" value="Genomic_DNA"/>
</dbReference>
<feature type="compositionally biased region" description="Polar residues" evidence="11">
    <location>
        <begin position="4903"/>
        <end position="4913"/>
    </location>
</feature>
<protein>
    <submittedName>
        <fullName evidence="12">Uncharacterized protein</fullName>
    </submittedName>
</protein>
<dbReference type="PROSITE" id="PS00020">
    <property type="entry name" value="ACTININ_2"/>
    <property type="match status" value="1"/>
</dbReference>
<feature type="compositionally biased region" description="Basic and acidic residues" evidence="11">
    <location>
        <begin position="4527"/>
        <end position="4548"/>
    </location>
</feature>
<feature type="compositionally biased region" description="Low complexity" evidence="11">
    <location>
        <begin position="1861"/>
        <end position="1873"/>
    </location>
</feature>
<sequence>MSYYKERLGFEPEPEPNGQPHDTILLGYEENLSKFKDERDHIQKKTFTKWVNKHLKKAARHVKDLFVDLRDGHNLIALLEVLSGIELPLQRGNLRFHMIQNVQVVLDFLRHLEIKIVNIRAEDIVDGNPKLTLGLIWTIILKFQISDVIGNDSLSAKAALLRWAQKCTERYPNVNVRDFTKSWRDGLAFNALIHRHRPDLIDWEDMARRNNRERLENAFYVVEKEYSVTRLLDAEDVDRPDPDEKSIITYVSSLYDALPEPVPSHPMKEYEAERRVHEYKEFARHLYIWMHDQIEILQTRSIPTNPGEIRAQLQETNRFRNEDIPPKLKDKHTCAHLWREIEKIVGDMTSLGIDEDIRIGSIEHTWNRLMNALDERERLLTDEIHRQDRLSRIAEKLTREIRRTETRLEEIEIRIEEDLRRFERLRLTDANKCCEEVQKELVQTEETIRYMYEDSKTLKDGRYPEAPTLHRQVEDCHDHWSRIRVNYDNLDEARRRLAQREATPTLEKMIETNEDFRFLNDCVIWVKKKLTEIENLDYGSDLPSVTDELDSQQKRNREIESFQSKVERCNAAKRKFEDHKLTLYTQLLMQLQKSYSDLVMAAKRRTTNLETLLDFIQSATTELIWLNEKEEAEISRDWASRNLDVKDVEQYYENLMSELERREIQFSAVQNRGESLVLQQHPASKVIEAYMAAMQTQWSWLLQLILCLENHLQHVTEHHRFFHDASECHEWIIEKEKILNTTYSISDFSLERGEALMREMQNLRAEITTYADVVQSVVDRAKVVIPLKQRKDRLSRPIKVTAICQYKQSSIQIQKLEECTLVDNSNRHKWEVTNSTGQRGEVPGVVFLIPPPNPEAIDTADRLQKLYDNLLSLWQTKQHRMRQNMIFATIQVVLGWSFDEYMSMSPEQREAIKRALNEDAEKLIQEGDPNDPNNRRLKEEIDRCNALFAEYEARARRGEEARRTFEEDISMLQATLDDAERTLKNRCQAHIPRSLDSLEILVTEQREFESSLQPLEDILRRLQETYRQLPSQTAGHERRLEKCLAKWENIWVLSQAYVDRLKNMDIVLNDFEEANRVMNEVELKLSASEPIPKDLDELQRCCADLASLQATIDSNQRIFDQLLKDSRVVRPAVEATRPSVSRHPDVDRLEEDAKRMAKNWGNLRVQIPNRLKQVEAAADMLRKYKKSVAGESWMTNIELAMSERYRLCDENVQRLLSLLDKLEERLASQEAITDSPDKIKNQISEVKQIHDDVVDKFRHVGPLLDQVDHIVKNGPEFLTSKQVSHIAKIGEELDSRYQNLSTHVDLIHRRLEGAFEELGKCRSEMVGFQSWLSKARVTLEDYEHSLSDLSKIKSHTKNFKEFVGDVMAHQADLRFITMASQKFFDESDQYLKHLNNFRNSIPRRKSRLEATHTSIKDDVVRSTETFRDLLARANKLQDMFGNVGDKQKQYIESIERCVNWLNDVEPRASALLQEAIPADPRGVQEHLDKVKAVNNDIIQNSRLFDAAQQSAQNLLDFASGYLSPKESKNIEVTVNDLTDRYNNIARAVGARSQELEVALLESQGVQDALDSLMNWMNQVEAQMRAVMKPASLNRERLTDQINEIRILQSDIDSHRSSIMSVTQAVNDLVRNASNVRIAKKVEGKLQDFQSRFSAADEKLSTRGKQLDTLLTEVQEYSTKAQSFDAWFDDIRGIITNPDEEEFQAQIPQLARDRDSRAPAFEQMISSGKSLVKKKDVCDVTPIKDEMMGMEIQWKELGDLFDEYLKLNKDRNAQKYNYESLRDQVNQWLSRMERSVDALGPVAIDPDAIRRQQEEVKPLVKEHGDYGPTIDRVNELGSQCDTFAGDRTGSARRRSSAITPFSKRASVSSMSSRKGSLMKMSTVGRLLSRDTSGSMEALSPVRQELNEINNRYAILGAKLAERSEDLDAIRDEIKKHFDSYKNLNAALDKLTRKMPAGGIPTSKDEADKVLRQVREVQLALYDQQPPLDALRTSAADLLRKHGNVPGARELNDDVSGLGRRWEDLLNHCKNKISLLDGVKDFQDSAENFMNWLGAKEKMMGVLGPIASDARVVNTQMQQVQVLRDEFNAQYPQLQNLNSLGEDILQSHEVSPGDANMVTDKLNNINQKWDQLLGQLDERQANLNAALGATKDFNALLDQLQGNLLKISDDFDNLGPAGRDPSGQLRALEKLENDLDRLRPSLAEATVLGENLCDILPDPSERNNVKNSLAGVGKSFSQLQKKLGNRRAELESSMRDEKEFAESCMELADWNRNMLSMFSERLQVSADPDKLRQQWEEFIPLYKEITSREHEVIMVLNKGKELSGRGAKDFQNNMDQMQRSWQKLKSEANDRHDRLQSCMEHLRKYQTAQSTFLPWLSQAEDKFDSFKAPSFFKQTLEQQIREAQLFKNDLLRHQQEYDNNKSLGETFLSVTDIHKEGIKDELKDMRSRWDRVNNALIERLHNLEEIAGKLGDYSDNARDVGLALQRIEDQRASQDLSGRDPKALDKLKNLAKELKALDKPLNTVTSAAEGLCRQADQHRSDASHIRDEVDDLHGRCDNLRRDLDKCCDDLERSSAAVGKVKEGLKKMGMDLTGLEEELDAMKPIARDLLTLGKQEDEINRFMNLLNGKMDDLDALSHKCDELARQGYGADAKQIKESLNDRAKQLNRIQDRAKGRQRDIASAVDRMGSFYNLYQAVMNDLNDVAHEVKQFRPIGGDVGTIRNQKDEYASFQRRIVDPLAKRVSESNKTGQGLIQSAANGVSTAGLEGDLEKMNDMWNNLKQKLLDRERKLDIGLLQSGKFQEALKGLEKWLADTEDMVANQKPPSADYKVAKAQMQEQKFLNKMLLDRQHSVNSVTDMGKEIAANADPNEKRQIDGHMKDLMLRYNALQNAAKARMNDLEQTMEVAKEFQDKMYPLVEFMERAERKIHEMETVPTDEDKIQRLIEEHEILHDDILGMKPRFDETAKVARALQSLVGDEDARNVAEKMDGANQRYATLVQNSDGLGKLLRDSKAELRHLVLSYEDLLNWLDDTEAKLNKFKILSVFPEKLIQQMEEISAITSDIGDHQRQVNEVVDSGNELMKHISNEEAIQLKDKLDSIQRKYNDIVTRAAEVHRHAQEALPLVQQFHLAHGKLNDWLVEAEESLSSLESAPMSTQERQIERLEQEIQSVRPLVEAVNLVGPQLCQISPGDGASAIESLVTRDNRRFDAVCEKVQRRAERIKMSKSRAVEVFNDVDELLEWFREAENRLQDAEPPSCDPDVIRVQYKEHRALSDDIASQKGRVREALAAAKKLIREASQREDTTILSEKAEDLKDTMEKVSKMSADRLSILEQALPLAEHFVDTHTELCNWLDETERACDALSAPGLRPDLLNRQQEQNNALMQSIHEHKPLLDKLNKTGSTLANLCSEADAQRIIDAMESDNQRYNALKVHLRERQQALEAALQETSLFADKLDGMLSALENTADQVNNAEPISAHPVKIQEQIAENGAILDDLDKRETAFEAVKRAAADVISKAKNPSDPAVKDIKNKLNRLNSLWSNIKNVASKRGRSLDDALALANQFWDELEQVMKNLKQLNDALENQEPPAVEPNAIKRQQADLDDIRKDIQQTKPEVERCRSTGKKLMSVCGEPDKPEVKKQIEDMDNAWDNITTAFAKREKNLIVAMEKAMAFHDTLQNFLAFLDRAEDKFSRMGALGSDIGAIKRQMSELKDFKNEVDPHMVDVEALNRQAQELTARTSPDQAVKIKGPVNEINRRWDDLLRGIVERQRELDNALLKLGQFQHALEELLTWINRTEKTVDGVKPVYGDPAVIEVELAKLKVLVNDIQAHQTSVDTLNDAGRQLIESDYGSKESTATQQRLNELNDRWKSLRDKAMGKQHELESALNDARAFNAEIQDLILWLNDIDSALSTTKPVGGLPETAREQLNRFMEVFDELDHAKPKVDSVLQQGQDYVKRSGEGQASNLQHNLRTLKQKWDSVMNRANDKKIKLEIALKEATEFHEQLQHFVDWLTEAEKTLTNLQPVSRVMENILKQIDSHKQFQKDVSSHREVMLNLDKKGTHLKYFSQKQDVILIKNLLISVQHRWERVVAKTSERTRSLDLGYKETKEFHETWTELSRWLDDAKKELESITSIVGNNPEKIKQQLVKHKEFQRKLGSKQPAYDTTMKMGRSLKEKAPKSDQPIIQDMMNELKSKWNDVCNSSVERQRSLEEALLFTGQYKDAITALLDWLKKAEKDLNVDGPVHGDLDTVMSLVEGHKAFEGELEKRGSQVASVEETSDELLKTATPEDATRIRNQMRELTDAWERVVQKSRTKAGKLSEALKRAEELHKAVHMLLEWLSDAEMKLRFAGPLPETEEETRQQLQEHRSFMRELEAKSSEKESTLILAQEIFNKCHPDAVTVIKHWINIIQRRWEEVTSWAQQRQQRLEDHLRQLEELGRLLEELMRYLNRCESSLVEKEKEELPEELPELEKLIREHQEFMEDMASRQPDVDRICKQKRHSVVSPKVDRRISKASRQTSHEPHQTPSRETSPDYESHRRSSHDVTPQRDYPKPWMYGARSSAEREMMEKFQHVGPRFSSPPPSRKGSRVPESQIKNPKVRELWDKWRHVWVMAWERQRRLQERYHYLLEVERMKNFSFEEWRKRFMKWLDHKKSRAMDLFRKMDKDNDGKVLKDPDFIDGIIKSKFPTSRLEMQMVADIIDKNKDGYIDHMEWMAALRPDWDKPVTEQDIIEDEVQRQVALCTCRNKYKVVHIGEGRYRFGESQKLRLVRILRSTVMVRVGGGWVSLEEFLVKNDPCRAKGRTNVELREQFILPEGGAQSMTPFHSKRSASIRSSESPLPTTGPITKIREKTVRSSPMGRSSISSFHGDPHEHHDSPLTHLHQKRPSSISRGGSLTRAGSRGTGSKPVSRTGSEASLDSFDGSTPHRRSTTASVRRTGSYAARSATPTRAGTSGSRKGSAPPARQSTTTTSSFSSRTPRFQ</sequence>
<dbReference type="CDD" id="cd00176">
    <property type="entry name" value="SPEC"/>
    <property type="match status" value="14"/>
</dbReference>
<feature type="compositionally biased region" description="Basic and acidic residues" evidence="11">
    <location>
        <begin position="4865"/>
        <end position="4874"/>
    </location>
</feature>
<reference evidence="12" key="1">
    <citation type="submission" date="2020-11" db="EMBL/GenBank/DDBJ databases">
        <authorList>
            <person name="Tran Van P."/>
        </authorList>
    </citation>
    <scope>NUCLEOTIDE SEQUENCE</scope>
</reference>
<dbReference type="InterPro" id="IPR049538">
    <property type="entry name" value="PCN-like_spectrin-like_rpt"/>
</dbReference>
<name>A0A7R8WG87_9CRUS</name>
<feature type="region of interest" description="Disordered" evidence="11">
    <location>
        <begin position="1843"/>
        <end position="1873"/>
    </location>
</feature>
<dbReference type="PROSITE" id="PS50002">
    <property type="entry name" value="SH3"/>
    <property type="match status" value="1"/>
</dbReference>
<feature type="compositionally biased region" description="Low complexity" evidence="11">
    <location>
        <begin position="4852"/>
        <end position="4862"/>
    </location>
</feature>
<dbReference type="FunFam" id="1.20.58.60:FF:000042">
    <property type="entry name" value="Short stop, isoform N"/>
    <property type="match status" value="1"/>
</dbReference>
<dbReference type="Gene3D" id="2.30.30.40">
    <property type="entry name" value="SH3 Domains"/>
    <property type="match status" value="1"/>
</dbReference>
<dbReference type="Gene3D" id="1.20.58.60">
    <property type="match status" value="30"/>
</dbReference>
<dbReference type="Gene3D" id="1.20.58.1060">
    <property type="match status" value="1"/>
</dbReference>
<keyword evidence="10" id="KW-0175">Coiled coil</keyword>
<evidence type="ECO:0000256" key="4">
    <source>
        <dbReference type="ARBA" id="ARBA00022553"/>
    </source>
</evidence>
<dbReference type="Pfam" id="PF00307">
    <property type="entry name" value="CH"/>
    <property type="match status" value="2"/>
</dbReference>
<evidence type="ECO:0000256" key="2">
    <source>
        <dbReference type="ARBA" id="ARBA00022443"/>
    </source>
</evidence>
<dbReference type="Pfam" id="PF00435">
    <property type="entry name" value="Spectrin"/>
    <property type="match status" value="14"/>
</dbReference>
<dbReference type="FunFam" id="3.30.920.20:FF:000001">
    <property type="entry name" value="Microtubule-actin cross-linking factor 1"/>
    <property type="match status" value="1"/>
</dbReference>
<feature type="coiled-coil region" evidence="10">
    <location>
        <begin position="645"/>
        <end position="672"/>
    </location>
</feature>
<comment type="subcellular location">
    <subcellularLocation>
        <location evidence="1">Cytoplasm</location>
        <location evidence="1">Cytoskeleton</location>
    </subcellularLocation>
</comment>
<feature type="coiled-coil region" evidence="10">
    <location>
        <begin position="4417"/>
        <end position="4458"/>
    </location>
</feature>
<keyword evidence="6" id="KW-0677">Repeat</keyword>
<evidence type="ECO:0000313" key="12">
    <source>
        <dbReference type="EMBL" id="CAD7228351.1"/>
    </source>
</evidence>
<evidence type="ECO:0000256" key="10">
    <source>
        <dbReference type="SAM" id="Coils"/>
    </source>
</evidence>
<dbReference type="PROSITE" id="PS50222">
    <property type="entry name" value="EF_HAND_2"/>
    <property type="match status" value="2"/>
</dbReference>
<dbReference type="InterPro" id="IPR001589">
    <property type="entry name" value="Actinin_actin-bd_CS"/>
</dbReference>
<dbReference type="GO" id="GO:0030056">
    <property type="term" value="C:hemidesmosome"/>
    <property type="evidence" value="ECO:0007669"/>
    <property type="project" value="TreeGrafter"/>
</dbReference>
<dbReference type="InterPro" id="IPR018159">
    <property type="entry name" value="Spectrin/alpha-actinin"/>
</dbReference>
<dbReference type="GO" id="GO:0005882">
    <property type="term" value="C:intermediate filament"/>
    <property type="evidence" value="ECO:0007669"/>
    <property type="project" value="TreeGrafter"/>
</dbReference>
<dbReference type="InterPro" id="IPR011992">
    <property type="entry name" value="EF-hand-dom_pair"/>
</dbReference>
<feature type="region of interest" description="Disordered" evidence="11">
    <location>
        <begin position="4813"/>
        <end position="4978"/>
    </location>
</feature>
<feature type="region of interest" description="Disordered" evidence="11">
    <location>
        <begin position="4482"/>
        <end position="4590"/>
    </location>
</feature>
<dbReference type="SMART" id="SM00033">
    <property type="entry name" value="CH"/>
    <property type="match status" value="2"/>
</dbReference>
<dbReference type="InterPro" id="IPR018247">
    <property type="entry name" value="EF_Hand_1_Ca_BS"/>
</dbReference>
<dbReference type="GO" id="GO:0008017">
    <property type="term" value="F:microtubule binding"/>
    <property type="evidence" value="ECO:0007669"/>
    <property type="project" value="InterPro"/>
</dbReference>
<evidence type="ECO:0000256" key="11">
    <source>
        <dbReference type="SAM" id="MobiDB-lite"/>
    </source>
</evidence>
<dbReference type="OrthoDB" id="6357129at2759"/>
<dbReference type="SUPFAM" id="SSF47576">
    <property type="entry name" value="Calponin-homology domain, CH-domain"/>
    <property type="match status" value="1"/>
</dbReference>
<feature type="coiled-coil region" evidence="10">
    <location>
        <begin position="1205"/>
        <end position="1232"/>
    </location>
</feature>
<dbReference type="Pfam" id="PF02187">
    <property type="entry name" value="GAS2"/>
    <property type="match status" value="1"/>
</dbReference>
<keyword evidence="9" id="KW-0206">Cytoskeleton</keyword>
<feature type="compositionally biased region" description="Polar residues" evidence="11">
    <location>
        <begin position="4942"/>
        <end position="4953"/>
    </location>
</feature>
<feature type="compositionally biased region" description="Low complexity" evidence="11">
    <location>
        <begin position="4963"/>
        <end position="4978"/>
    </location>
</feature>
<dbReference type="InterPro" id="IPR001452">
    <property type="entry name" value="SH3_domain"/>
</dbReference>
<dbReference type="InterPro" id="IPR036534">
    <property type="entry name" value="GAR_dom_sf"/>
</dbReference>
<dbReference type="GO" id="GO:0045104">
    <property type="term" value="P:intermediate filament cytoskeleton organization"/>
    <property type="evidence" value="ECO:0007669"/>
    <property type="project" value="InterPro"/>
</dbReference>
<dbReference type="PROSITE" id="PS00019">
    <property type="entry name" value="ACTININ_1"/>
    <property type="match status" value="1"/>
</dbReference>
<evidence type="ECO:0000256" key="1">
    <source>
        <dbReference type="ARBA" id="ARBA00004245"/>
    </source>
</evidence>
<dbReference type="GO" id="GO:0003779">
    <property type="term" value="F:actin binding"/>
    <property type="evidence" value="ECO:0007669"/>
    <property type="project" value="UniProtKB-KW"/>
</dbReference>
<dbReference type="GO" id="GO:0005737">
    <property type="term" value="C:cytoplasm"/>
    <property type="evidence" value="ECO:0007669"/>
    <property type="project" value="TreeGrafter"/>
</dbReference>
<dbReference type="GO" id="GO:0031122">
    <property type="term" value="P:cytoplasmic microtubule organization"/>
    <property type="evidence" value="ECO:0007669"/>
    <property type="project" value="TreeGrafter"/>
</dbReference>
<evidence type="ECO:0000256" key="7">
    <source>
        <dbReference type="ARBA" id="ARBA00022837"/>
    </source>
</evidence>
<evidence type="ECO:0000256" key="3">
    <source>
        <dbReference type="ARBA" id="ARBA00022490"/>
    </source>
</evidence>
<dbReference type="InterPro" id="IPR041615">
    <property type="entry name" value="Desmoplakin_SH3"/>
</dbReference>